<dbReference type="InterPro" id="IPR006153">
    <property type="entry name" value="Cation/H_exchanger_TM"/>
</dbReference>
<keyword evidence="7" id="KW-0406">Ion transport</keyword>
<evidence type="ECO:0000256" key="5">
    <source>
        <dbReference type="ARBA" id="ARBA00022692"/>
    </source>
</evidence>
<keyword evidence="4" id="KW-1003">Cell membrane</keyword>
<evidence type="ECO:0000256" key="4">
    <source>
        <dbReference type="ARBA" id="ARBA00022475"/>
    </source>
</evidence>
<keyword evidence="5 9" id="KW-0812">Transmembrane</keyword>
<feature type="transmembrane region" description="Helical" evidence="9">
    <location>
        <begin position="350"/>
        <end position="369"/>
    </location>
</feature>
<comment type="caution">
    <text evidence="11">The sequence shown here is derived from an EMBL/GenBank/DDBJ whole genome shotgun (WGS) entry which is preliminary data.</text>
</comment>
<dbReference type="Proteomes" id="UP000316213">
    <property type="component" value="Unassembled WGS sequence"/>
</dbReference>
<dbReference type="Gene3D" id="1.20.1530.20">
    <property type="match status" value="1"/>
</dbReference>
<feature type="transmembrane region" description="Helical" evidence="9">
    <location>
        <begin position="96"/>
        <end position="129"/>
    </location>
</feature>
<evidence type="ECO:0000256" key="6">
    <source>
        <dbReference type="ARBA" id="ARBA00022989"/>
    </source>
</evidence>
<feature type="transmembrane region" description="Helical" evidence="9">
    <location>
        <begin position="293"/>
        <end position="313"/>
    </location>
</feature>
<evidence type="ECO:0000256" key="9">
    <source>
        <dbReference type="SAM" id="Phobius"/>
    </source>
</evidence>
<evidence type="ECO:0000256" key="1">
    <source>
        <dbReference type="ARBA" id="ARBA00004651"/>
    </source>
</evidence>
<feature type="transmembrane region" description="Helical" evidence="9">
    <location>
        <begin position="381"/>
        <end position="404"/>
    </location>
</feature>
<dbReference type="PANTHER" id="PTHR32507">
    <property type="entry name" value="NA(+)/H(+) ANTIPORTER 1"/>
    <property type="match status" value="1"/>
</dbReference>
<feature type="transmembrane region" description="Helical" evidence="9">
    <location>
        <begin position="6"/>
        <end position="26"/>
    </location>
</feature>
<dbReference type="EMBL" id="SJPM01000008">
    <property type="protein sequence ID" value="TWT94311.1"/>
    <property type="molecule type" value="Genomic_DNA"/>
</dbReference>
<protein>
    <submittedName>
        <fullName evidence="11">K(+)/H(+) antiporter NhaP</fullName>
    </submittedName>
</protein>
<keyword evidence="12" id="KW-1185">Reference proteome</keyword>
<evidence type="ECO:0000313" key="12">
    <source>
        <dbReference type="Proteomes" id="UP000316213"/>
    </source>
</evidence>
<feature type="transmembrane region" description="Helical" evidence="9">
    <location>
        <begin position="319"/>
        <end position="338"/>
    </location>
</feature>
<dbReference type="GO" id="GO:0015297">
    <property type="term" value="F:antiporter activity"/>
    <property type="evidence" value="ECO:0007669"/>
    <property type="project" value="UniProtKB-KW"/>
</dbReference>
<keyword evidence="6 9" id="KW-1133">Transmembrane helix</keyword>
<comment type="subcellular location">
    <subcellularLocation>
        <location evidence="1">Cell membrane</location>
        <topology evidence="1">Multi-pass membrane protein</topology>
    </subcellularLocation>
</comment>
<evidence type="ECO:0000256" key="7">
    <source>
        <dbReference type="ARBA" id="ARBA00023065"/>
    </source>
</evidence>
<evidence type="ECO:0000256" key="2">
    <source>
        <dbReference type="ARBA" id="ARBA00022448"/>
    </source>
</evidence>
<proteinExistence type="predicted"/>
<dbReference type="InterPro" id="IPR038770">
    <property type="entry name" value="Na+/solute_symporter_sf"/>
</dbReference>
<feature type="domain" description="Cation/H+ exchanger transmembrane" evidence="10">
    <location>
        <begin position="17"/>
        <end position="403"/>
    </location>
</feature>
<feature type="transmembrane region" description="Helical" evidence="9">
    <location>
        <begin position="233"/>
        <end position="255"/>
    </location>
</feature>
<evidence type="ECO:0000256" key="3">
    <source>
        <dbReference type="ARBA" id="ARBA00022449"/>
    </source>
</evidence>
<gene>
    <name evidence="11" type="primary">nhaP_2</name>
    <name evidence="11" type="ORF">Pla100_39220</name>
</gene>
<name>A0A5C6A5G9_9BACT</name>
<accession>A0A5C6A5G9</accession>
<evidence type="ECO:0000256" key="8">
    <source>
        <dbReference type="ARBA" id="ARBA00023136"/>
    </source>
</evidence>
<dbReference type="OrthoDB" id="9810860at2"/>
<feature type="transmembrane region" description="Helical" evidence="9">
    <location>
        <begin position="66"/>
        <end position="84"/>
    </location>
</feature>
<keyword evidence="2" id="KW-0813">Transport</keyword>
<reference evidence="11 12" key="1">
    <citation type="submission" date="2019-02" db="EMBL/GenBank/DDBJ databases">
        <title>Deep-cultivation of Planctomycetes and their phenomic and genomic characterization uncovers novel biology.</title>
        <authorList>
            <person name="Wiegand S."/>
            <person name="Jogler M."/>
            <person name="Boedeker C."/>
            <person name="Pinto D."/>
            <person name="Vollmers J."/>
            <person name="Rivas-Marin E."/>
            <person name="Kohn T."/>
            <person name="Peeters S.H."/>
            <person name="Heuer A."/>
            <person name="Rast P."/>
            <person name="Oberbeckmann S."/>
            <person name="Bunk B."/>
            <person name="Jeske O."/>
            <person name="Meyerdierks A."/>
            <person name="Storesund J.E."/>
            <person name="Kallscheuer N."/>
            <person name="Luecker S."/>
            <person name="Lage O.M."/>
            <person name="Pohl T."/>
            <person name="Merkel B.J."/>
            <person name="Hornburger P."/>
            <person name="Mueller R.-W."/>
            <person name="Bruemmer F."/>
            <person name="Labrenz M."/>
            <person name="Spormann A.M."/>
            <person name="Op Den Camp H."/>
            <person name="Overmann J."/>
            <person name="Amann R."/>
            <person name="Jetten M.S.M."/>
            <person name="Mascher T."/>
            <person name="Medema M.H."/>
            <person name="Devos D.P."/>
            <person name="Kaster A.-K."/>
            <person name="Ovreas L."/>
            <person name="Rohde M."/>
            <person name="Galperin M.Y."/>
            <person name="Jogler C."/>
        </authorList>
    </citation>
    <scope>NUCLEOTIDE SEQUENCE [LARGE SCALE GENOMIC DNA]</scope>
    <source>
        <strain evidence="11 12">Pla100</strain>
    </source>
</reference>
<keyword evidence="3" id="KW-0050">Antiport</keyword>
<dbReference type="PANTHER" id="PTHR32507:SF8">
    <property type="entry name" value="CNH1P"/>
    <property type="match status" value="1"/>
</dbReference>
<organism evidence="11 12">
    <name type="scientific">Neorhodopirellula pilleata</name>
    <dbReference type="NCBI Taxonomy" id="2714738"/>
    <lineage>
        <taxon>Bacteria</taxon>
        <taxon>Pseudomonadati</taxon>
        <taxon>Planctomycetota</taxon>
        <taxon>Planctomycetia</taxon>
        <taxon>Pirellulales</taxon>
        <taxon>Pirellulaceae</taxon>
        <taxon>Neorhodopirellula</taxon>
    </lineage>
</organism>
<sequence length="412" mass="44437">MIPLVAVWSLIIGSVFLLAALGKGVFRRLPISLPAVYLLIGVGISDAGLGLMSLDLVNDAKLIETLTEIGVLVSLLTVGLRLVPSWSRFRCSAIPLASVAMVMTIAGVAAVGYFLVGLPIGAAVLLGAVLAPTDPVLASEVQINHDQDTDQLRYSLTGEAGLNDGTAFPFVMLGLGLVGIHDLGEFGWRWVAVDLVWAVVAGCGFGAFVGYLISHVSSWLKSHRIDPIADEELLTLAMIGLAYGGAIAIHAYGFLSVFAAGVAMRVFAESDDDEQHEHAETLMRTVASVNQRFGEILEVALVVLIGVLLPTYWTLTQDWWFALLLFAVLRPIASYAALWFSDIGKYQKRYIAFFGIRGIGSLYYLSYSIDHGLDESLAHRLGGVVLTTIALSLLIHSNIASLLLSRYQRQQH</sequence>
<evidence type="ECO:0000313" key="11">
    <source>
        <dbReference type="EMBL" id="TWT94311.1"/>
    </source>
</evidence>
<feature type="transmembrane region" description="Helical" evidence="9">
    <location>
        <begin position="166"/>
        <end position="183"/>
    </location>
</feature>
<dbReference type="AlphaFoldDB" id="A0A5C6A5G9"/>
<dbReference type="GO" id="GO:1902600">
    <property type="term" value="P:proton transmembrane transport"/>
    <property type="evidence" value="ECO:0007669"/>
    <property type="project" value="InterPro"/>
</dbReference>
<keyword evidence="8 9" id="KW-0472">Membrane</keyword>
<feature type="transmembrane region" description="Helical" evidence="9">
    <location>
        <begin position="33"/>
        <end position="54"/>
    </location>
</feature>
<dbReference type="Pfam" id="PF00999">
    <property type="entry name" value="Na_H_Exchanger"/>
    <property type="match status" value="1"/>
</dbReference>
<evidence type="ECO:0000259" key="10">
    <source>
        <dbReference type="Pfam" id="PF00999"/>
    </source>
</evidence>
<dbReference type="GO" id="GO:0005886">
    <property type="term" value="C:plasma membrane"/>
    <property type="evidence" value="ECO:0007669"/>
    <property type="project" value="UniProtKB-SubCell"/>
</dbReference>
<dbReference type="RefSeq" id="WP_146579227.1">
    <property type="nucleotide sequence ID" value="NZ_SJPM01000008.1"/>
</dbReference>
<feature type="transmembrane region" description="Helical" evidence="9">
    <location>
        <begin position="195"/>
        <end position="213"/>
    </location>
</feature>